<dbReference type="Pfam" id="PF13590">
    <property type="entry name" value="DUF4136"/>
    <property type="match status" value="1"/>
</dbReference>
<organism evidence="3 4">
    <name type="scientific">Tenacibaculum pelagium</name>
    <dbReference type="NCBI Taxonomy" id="2759527"/>
    <lineage>
        <taxon>Bacteria</taxon>
        <taxon>Pseudomonadati</taxon>
        <taxon>Bacteroidota</taxon>
        <taxon>Flavobacteriia</taxon>
        <taxon>Flavobacteriales</taxon>
        <taxon>Flavobacteriaceae</taxon>
        <taxon>Tenacibaculum</taxon>
    </lineage>
</organism>
<dbReference type="InterPro" id="IPR025411">
    <property type="entry name" value="DUF4136"/>
</dbReference>
<proteinExistence type="predicted"/>
<feature type="domain" description="DUF4136" evidence="2">
    <location>
        <begin position="20"/>
        <end position="169"/>
    </location>
</feature>
<feature type="signal peptide" evidence="1">
    <location>
        <begin position="1"/>
        <end position="21"/>
    </location>
</feature>
<comment type="caution">
    <text evidence="3">The sequence shown here is derived from an EMBL/GenBank/DDBJ whole genome shotgun (WGS) entry which is preliminary data.</text>
</comment>
<dbReference type="AlphaFoldDB" id="A0A839AKL7"/>
<keyword evidence="4" id="KW-1185">Reference proteome</keyword>
<dbReference type="Gene3D" id="3.30.160.670">
    <property type="match status" value="1"/>
</dbReference>
<evidence type="ECO:0000259" key="2">
    <source>
        <dbReference type="Pfam" id="PF13590"/>
    </source>
</evidence>
<protein>
    <submittedName>
        <fullName evidence="3">DUF4136 domain-containing protein</fullName>
    </submittedName>
</protein>
<dbReference type="RefSeq" id="WP_182124103.1">
    <property type="nucleotide sequence ID" value="NZ_JACGLS010000001.1"/>
</dbReference>
<dbReference type="EMBL" id="JACGLS010000001">
    <property type="protein sequence ID" value="MBA6155615.1"/>
    <property type="molecule type" value="Genomic_DNA"/>
</dbReference>
<sequence length="173" mass="19540">MKYLKILFLFVLMSCSSTKVVYDYDSKMDFTTYKTFNYFEDVGKGLNELDVKRITNELSEGLQQKGMRLSDTPDFYINIVAKDREAIRRNTIGVGIGGGGNVGFGISGGIPIGSRKINQEITVDFVESKTNNLIWNGIANSEIKERTTPEERLAHYKKVIIEILKGFPPNKKK</sequence>
<reference evidence="3 4" key="1">
    <citation type="submission" date="2020-07" db="EMBL/GenBank/DDBJ databases">
        <title>Bacterium isolated from marine sediment.</title>
        <authorList>
            <person name="Shang D."/>
            <person name="Du Z.-J."/>
        </authorList>
    </citation>
    <scope>NUCLEOTIDE SEQUENCE [LARGE SCALE GENOMIC DNA]</scope>
    <source>
        <strain evidence="3 4">S7007</strain>
    </source>
</reference>
<evidence type="ECO:0000313" key="4">
    <source>
        <dbReference type="Proteomes" id="UP000563906"/>
    </source>
</evidence>
<dbReference type="Proteomes" id="UP000563906">
    <property type="component" value="Unassembled WGS sequence"/>
</dbReference>
<feature type="chain" id="PRO_5033048673" evidence="1">
    <location>
        <begin position="22"/>
        <end position="173"/>
    </location>
</feature>
<name>A0A839AKL7_9FLAO</name>
<evidence type="ECO:0000256" key="1">
    <source>
        <dbReference type="SAM" id="SignalP"/>
    </source>
</evidence>
<gene>
    <name evidence="3" type="ORF">H3Z83_03635</name>
</gene>
<evidence type="ECO:0000313" key="3">
    <source>
        <dbReference type="EMBL" id="MBA6155615.1"/>
    </source>
</evidence>
<keyword evidence="1" id="KW-0732">Signal</keyword>
<accession>A0A839AKL7</accession>